<feature type="domain" description="Flagellar motor switch protein FliN-like C-terminal" evidence="1">
    <location>
        <begin position="200"/>
        <end position="261"/>
    </location>
</feature>
<dbReference type="InterPro" id="IPR001543">
    <property type="entry name" value="FliN-like_C"/>
</dbReference>
<evidence type="ECO:0000313" key="3">
    <source>
        <dbReference type="Proteomes" id="UP000565719"/>
    </source>
</evidence>
<dbReference type="Pfam" id="PF01052">
    <property type="entry name" value="FliMN_C"/>
    <property type="match status" value="1"/>
</dbReference>
<accession>A0A7Y3ZWA9</accession>
<dbReference type="InterPro" id="IPR036429">
    <property type="entry name" value="SpoA-like_sf"/>
</dbReference>
<dbReference type="EMBL" id="VTXC01000005">
    <property type="protein sequence ID" value="NOH70285.1"/>
    <property type="molecule type" value="Genomic_DNA"/>
</dbReference>
<keyword evidence="2" id="KW-0966">Cell projection</keyword>
<protein>
    <submittedName>
        <fullName evidence="2">FliM/FliN family flagellar motor switch protein</fullName>
    </submittedName>
</protein>
<keyword evidence="2" id="KW-0969">Cilium</keyword>
<sequence>MERLRQKSITDFQTLGIESLGKPINIIRDKLDNLISNSCNVLTYELQNWLKSNNIKSNINIVSLHTFTANEMEKSLISTFQHQAGGRIFTYIDSTTLIRLADSFYAAKVARSSNELSSSDLRLQEKIGSIIASWLAPADMWARCDFELAQGTGLYASIHVDFEDHQGMIHVKLDELLVETLTQELDLQPQESMYHSFKQSLESTRVNLKVLLCQKDIPLSELLALQTNDILPVELLSSVPVSIGQQHLFNGTVADNDGQLVLILNHDKESFQ</sequence>
<dbReference type="SUPFAM" id="SSF101801">
    <property type="entry name" value="Surface presentation of antigens (SPOA)"/>
    <property type="match status" value="1"/>
</dbReference>
<dbReference type="AlphaFoldDB" id="A0A7Y3ZWA9"/>
<name>A0A7Y3ZWA9_9VIBR</name>
<reference evidence="2 3" key="1">
    <citation type="submission" date="2019-09" db="EMBL/GenBank/DDBJ databases">
        <title>Draft genome sequencing and comparative genomics of hatchery-associated Vibrios.</title>
        <authorList>
            <person name="Kehlet-Delgado H."/>
            <person name="Mueller R.S."/>
        </authorList>
    </citation>
    <scope>NUCLEOTIDE SEQUENCE [LARGE SCALE GENOMIC DNA]</scope>
    <source>
        <strain evidence="2 3">99-46-Y</strain>
    </source>
</reference>
<evidence type="ECO:0000259" key="1">
    <source>
        <dbReference type="Pfam" id="PF01052"/>
    </source>
</evidence>
<keyword evidence="2" id="KW-0282">Flagellum</keyword>
<evidence type="ECO:0000313" key="2">
    <source>
        <dbReference type="EMBL" id="NOH70285.1"/>
    </source>
</evidence>
<dbReference type="RefSeq" id="WP_171359898.1">
    <property type="nucleotide sequence ID" value="NZ_VTXC01000005.1"/>
</dbReference>
<organism evidence="2 3">
    <name type="scientific">Vibrio pectenicida</name>
    <dbReference type="NCBI Taxonomy" id="62763"/>
    <lineage>
        <taxon>Bacteria</taxon>
        <taxon>Pseudomonadati</taxon>
        <taxon>Pseudomonadota</taxon>
        <taxon>Gammaproteobacteria</taxon>
        <taxon>Vibrionales</taxon>
        <taxon>Vibrionaceae</taxon>
        <taxon>Vibrio</taxon>
    </lineage>
</organism>
<proteinExistence type="predicted"/>
<gene>
    <name evidence="2" type="ORF">F0225_02875</name>
</gene>
<comment type="caution">
    <text evidence="2">The sequence shown here is derived from an EMBL/GenBank/DDBJ whole genome shotgun (WGS) entry which is preliminary data.</text>
</comment>
<dbReference type="Proteomes" id="UP000565719">
    <property type="component" value="Unassembled WGS sequence"/>
</dbReference>